<dbReference type="AlphaFoldDB" id="A0A8R7RC07"/>
<keyword evidence="2" id="KW-1185">Reference proteome</keyword>
<dbReference type="Gramene" id="TuG1812S0001544300.01.T02">
    <property type="protein sequence ID" value="TuG1812S0001544300.01.T02"/>
    <property type="gene ID" value="TuG1812S0001544300.01"/>
</dbReference>
<dbReference type="EnsemblPlants" id="TuG1812S0001544300.01.T02">
    <property type="protein sequence ID" value="TuG1812S0001544300.01.T02"/>
    <property type="gene ID" value="TuG1812S0001544300.01"/>
</dbReference>
<reference evidence="2" key="1">
    <citation type="journal article" date="2013" name="Nature">
        <title>Draft genome of the wheat A-genome progenitor Triticum urartu.</title>
        <authorList>
            <person name="Ling H.Q."/>
            <person name="Zhao S."/>
            <person name="Liu D."/>
            <person name="Wang J."/>
            <person name="Sun H."/>
            <person name="Zhang C."/>
            <person name="Fan H."/>
            <person name="Li D."/>
            <person name="Dong L."/>
            <person name="Tao Y."/>
            <person name="Gao C."/>
            <person name="Wu H."/>
            <person name="Li Y."/>
            <person name="Cui Y."/>
            <person name="Guo X."/>
            <person name="Zheng S."/>
            <person name="Wang B."/>
            <person name="Yu K."/>
            <person name="Liang Q."/>
            <person name="Yang W."/>
            <person name="Lou X."/>
            <person name="Chen J."/>
            <person name="Feng M."/>
            <person name="Jian J."/>
            <person name="Zhang X."/>
            <person name="Luo G."/>
            <person name="Jiang Y."/>
            <person name="Liu J."/>
            <person name="Wang Z."/>
            <person name="Sha Y."/>
            <person name="Zhang B."/>
            <person name="Wu H."/>
            <person name="Tang D."/>
            <person name="Shen Q."/>
            <person name="Xue P."/>
            <person name="Zou S."/>
            <person name="Wang X."/>
            <person name="Liu X."/>
            <person name="Wang F."/>
            <person name="Yang Y."/>
            <person name="An X."/>
            <person name="Dong Z."/>
            <person name="Zhang K."/>
            <person name="Zhang X."/>
            <person name="Luo M.C."/>
            <person name="Dvorak J."/>
            <person name="Tong Y."/>
            <person name="Wang J."/>
            <person name="Yang H."/>
            <person name="Li Z."/>
            <person name="Wang D."/>
            <person name="Zhang A."/>
            <person name="Wang J."/>
        </authorList>
    </citation>
    <scope>NUCLEOTIDE SEQUENCE</scope>
    <source>
        <strain evidence="2">cv. G1812</strain>
    </source>
</reference>
<proteinExistence type="predicted"/>
<name>A0A8R7RC07_TRIUA</name>
<evidence type="ECO:0000313" key="1">
    <source>
        <dbReference type="EnsemblPlants" id="TuG1812S0001544300.01.T02"/>
    </source>
</evidence>
<accession>A0A8R7RC07</accession>
<protein>
    <submittedName>
        <fullName evidence="1">Uncharacterized protein</fullName>
    </submittedName>
</protein>
<organism evidence="1 2">
    <name type="scientific">Triticum urartu</name>
    <name type="common">Red wild einkorn</name>
    <name type="synonym">Crithodium urartu</name>
    <dbReference type="NCBI Taxonomy" id="4572"/>
    <lineage>
        <taxon>Eukaryota</taxon>
        <taxon>Viridiplantae</taxon>
        <taxon>Streptophyta</taxon>
        <taxon>Embryophyta</taxon>
        <taxon>Tracheophyta</taxon>
        <taxon>Spermatophyta</taxon>
        <taxon>Magnoliopsida</taxon>
        <taxon>Liliopsida</taxon>
        <taxon>Poales</taxon>
        <taxon>Poaceae</taxon>
        <taxon>BOP clade</taxon>
        <taxon>Pooideae</taxon>
        <taxon>Triticodae</taxon>
        <taxon>Triticeae</taxon>
        <taxon>Triticinae</taxon>
        <taxon>Triticum</taxon>
    </lineage>
</organism>
<dbReference type="Proteomes" id="UP000015106">
    <property type="component" value="Unassembled WGS sequence"/>
</dbReference>
<evidence type="ECO:0000313" key="2">
    <source>
        <dbReference type="Proteomes" id="UP000015106"/>
    </source>
</evidence>
<sequence>MLWHRESGEFTVAPRRVVSIILIMSDLGRRSTKSLAYSNKSRPSRQPFSPWKETPICRNAGYGPVINNKTLLCPSA</sequence>
<reference evidence="1" key="2">
    <citation type="submission" date="2022-06" db="UniProtKB">
        <authorList>
            <consortium name="EnsemblPlants"/>
        </authorList>
    </citation>
    <scope>IDENTIFICATION</scope>
</reference>